<keyword evidence="1" id="KW-0723">Serine/threonine-protein kinase</keyword>
<evidence type="ECO:0000313" key="6">
    <source>
        <dbReference type="EMBL" id="EDR10103.1"/>
    </source>
</evidence>
<keyword evidence="7" id="KW-1185">Reference proteome</keyword>
<evidence type="ECO:0000256" key="3">
    <source>
        <dbReference type="ARBA" id="ARBA00022777"/>
    </source>
</evidence>
<dbReference type="GO" id="GO:0004674">
    <property type="term" value="F:protein serine/threonine kinase activity"/>
    <property type="evidence" value="ECO:0007669"/>
    <property type="project" value="UniProtKB-KW"/>
</dbReference>
<organism evidence="7">
    <name type="scientific">Laccaria bicolor (strain S238N-H82 / ATCC MYA-4686)</name>
    <name type="common">Bicoloured deceiver</name>
    <name type="synonym">Laccaria laccata var. bicolor</name>
    <dbReference type="NCBI Taxonomy" id="486041"/>
    <lineage>
        <taxon>Eukaryota</taxon>
        <taxon>Fungi</taxon>
        <taxon>Dikarya</taxon>
        <taxon>Basidiomycota</taxon>
        <taxon>Agaricomycotina</taxon>
        <taxon>Agaricomycetes</taxon>
        <taxon>Agaricomycetidae</taxon>
        <taxon>Agaricales</taxon>
        <taxon>Agaricineae</taxon>
        <taxon>Hydnangiaceae</taxon>
        <taxon>Laccaria</taxon>
    </lineage>
</organism>
<evidence type="ECO:0000256" key="1">
    <source>
        <dbReference type="ARBA" id="ARBA00022527"/>
    </source>
</evidence>
<dbReference type="EMBL" id="DS547098">
    <property type="protein sequence ID" value="EDR10103.1"/>
    <property type="molecule type" value="Genomic_DNA"/>
</dbReference>
<proteinExistence type="predicted"/>
<dbReference type="InParanoid" id="B0D5Y2"/>
<dbReference type="GeneID" id="6074904"/>
<dbReference type="AlphaFoldDB" id="B0D5Y2"/>
<name>B0D5Y2_LACBS</name>
<reference evidence="6 7" key="1">
    <citation type="journal article" date="2008" name="Nature">
        <title>The genome of Laccaria bicolor provides insights into mycorrhizal symbiosis.</title>
        <authorList>
            <person name="Martin F."/>
            <person name="Aerts A."/>
            <person name="Ahren D."/>
            <person name="Brun A."/>
            <person name="Danchin E.G.J."/>
            <person name="Duchaussoy F."/>
            <person name="Gibon J."/>
            <person name="Kohler A."/>
            <person name="Lindquist E."/>
            <person name="Pereda V."/>
            <person name="Salamov A."/>
            <person name="Shapiro H.J."/>
            <person name="Wuyts J."/>
            <person name="Blaudez D."/>
            <person name="Buee M."/>
            <person name="Brokstein P."/>
            <person name="Canbaeck B."/>
            <person name="Cohen D."/>
            <person name="Courty P.E."/>
            <person name="Coutinho P.M."/>
            <person name="Delaruelle C."/>
            <person name="Detter J.C."/>
            <person name="Deveau A."/>
            <person name="DiFazio S."/>
            <person name="Duplessis S."/>
            <person name="Fraissinet-Tachet L."/>
            <person name="Lucic E."/>
            <person name="Frey-Klett P."/>
            <person name="Fourrey C."/>
            <person name="Feussner I."/>
            <person name="Gay G."/>
            <person name="Grimwood J."/>
            <person name="Hoegger P.J."/>
            <person name="Jain P."/>
            <person name="Kilaru S."/>
            <person name="Labbe J."/>
            <person name="Lin Y.C."/>
            <person name="Legue V."/>
            <person name="Le Tacon F."/>
            <person name="Marmeisse R."/>
            <person name="Melayah D."/>
            <person name="Montanini B."/>
            <person name="Muratet M."/>
            <person name="Nehls U."/>
            <person name="Niculita-Hirzel H."/>
            <person name="Oudot-Le Secq M.P."/>
            <person name="Peter M."/>
            <person name="Quesneville H."/>
            <person name="Rajashekar B."/>
            <person name="Reich M."/>
            <person name="Rouhier N."/>
            <person name="Schmutz J."/>
            <person name="Yin T."/>
            <person name="Chalot M."/>
            <person name="Henrissat B."/>
            <person name="Kuees U."/>
            <person name="Lucas S."/>
            <person name="Van de Peer Y."/>
            <person name="Podila G.K."/>
            <person name="Polle A."/>
            <person name="Pukkila P.J."/>
            <person name="Richardson P.M."/>
            <person name="Rouze P."/>
            <person name="Sanders I.R."/>
            <person name="Stajich J.E."/>
            <person name="Tunlid A."/>
            <person name="Tuskan G."/>
            <person name="Grigoriev I.V."/>
        </authorList>
    </citation>
    <scope>NUCLEOTIDE SEQUENCE [LARGE SCALE GENOMIC DNA]</scope>
    <source>
        <strain evidence="7">S238N-H82 / ATCC MYA-4686</strain>
    </source>
</reference>
<evidence type="ECO:0000259" key="5">
    <source>
        <dbReference type="Pfam" id="PF02816"/>
    </source>
</evidence>
<evidence type="ECO:0000256" key="4">
    <source>
        <dbReference type="SAM" id="MobiDB-lite"/>
    </source>
</evidence>
<dbReference type="KEGG" id="lbc:LACBIDRAFT_325707"/>
<protein>
    <submittedName>
        <fullName evidence="6">Predicted protein</fullName>
    </submittedName>
</protein>
<sequence>MVKQTSAVKIEEISLKFWGSLNLSCKLDRLQQAESWVTSVKNNSKVDASHLRAMSKLKVWWTNRNPQLIGSYYLEAGRKRKGVSLITQSDRGWEILVFRWLAIPWIQAEIDKWMKRFNESPRRADKHKLLPAGIPDLITSKPHLYHASDYKVNVSPELFDEMEKKWAPRDLPVFQLVPPAFEEHANVLYAKLGKPAVSSTSFWHVYKQLLSAFRGLASSSLLDEAALAEDDAMPEDEVPLLPGLRDLRFGDDASRDLGYVYYGGLEQPPRLEPPTESDEEEEVAVDLREYADFNFTVTDNNKAIQCGRSECSIKFYPAGTDFHYLHSSDPSVPGRAVCTQCYEYYRVKKTTQRRPVGQPVSTPSSSNVHEQYVQQQIVKAQRTARAASVQHVGASVLAAGAVLPSYAARPSHMSGPIVQLPGHPTPSAPPSRSHAIGLDHALGATSGYTVNHIGYQAARTKMASNAYAGNAGQVIIVEVRVVHLLERKFKPILIGDLLAVVPNVPVHIGATELKMILYHEILPEWMRYTERFPLAITDIVMRDKDWVELRPRVPDRDALLCPSFFKNGKKGGQTFKGGKALVHFHIPNNIYAAYEACLEEREYQNLVLDESPDHGTLTMKASNTKGRKRTHTKSQRETQTVRTATTNKKSQRQRKNWPTNTGTIDIDSSPSSSPTKSPPPKRARTQAGFKPLHLNDSNASPRRVALDDALRAQTHASPHEVQSILFNQSSHVDVLVYQVKFAQSFDELLAALDWQSHFDFENPQDMQLILDMSPAGKPRKGAFKLAYFGKSSQPLFSGDVNICAKQSFYQKSKTVTRRDGRAVEIRQDIPYEGIKQAQDLIMEVTCLKWAHALLEMVYAFIDEWMDLHPKGKFRSISIPRMRFVDAGLAIEQLKKPGERRCFLVEEIIPTTEGSFKKYLNNASAVPCHFIDEGDNERAEFLAFAQHVQYIQTKKRAYVADFQGWSPVLVDAHGVLTGALLTQVALLF</sequence>
<feature type="domain" description="Alpha-type protein kinase" evidence="5">
    <location>
        <begin position="861"/>
        <end position="970"/>
    </location>
</feature>
<evidence type="ECO:0000313" key="7">
    <source>
        <dbReference type="Proteomes" id="UP000001194"/>
    </source>
</evidence>
<dbReference type="Gene3D" id="3.20.200.10">
    <property type="entry name" value="MHCK/EF2 kinase"/>
    <property type="match status" value="1"/>
</dbReference>
<feature type="compositionally biased region" description="Polar residues" evidence="4">
    <location>
        <begin position="637"/>
        <end position="648"/>
    </location>
</feature>
<keyword evidence="2" id="KW-0808">Transferase</keyword>
<gene>
    <name evidence="6" type="ORF">LACBIDRAFT_325707</name>
</gene>
<feature type="compositionally biased region" description="Low complexity" evidence="4">
    <location>
        <begin position="663"/>
        <end position="675"/>
    </location>
</feature>
<dbReference type="InterPro" id="IPR004166">
    <property type="entry name" value="a-kinase_dom"/>
</dbReference>
<feature type="region of interest" description="Disordered" evidence="4">
    <location>
        <begin position="609"/>
        <end position="699"/>
    </location>
</feature>
<dbReference type="Proteomes" id="UP000001194">
    <property type="component" value="Unassembled WGS sequence"/>
</dbReference>
<dbReference type="OrthoDB" id="2658733at2759"/>
<dbReference type="Pfam" id="PF02816">
    <property type="entry name" value="Alpha_kinase"/>
    <property type="match status" value="1"/>
</dbReference>
<keyword evidence="3" id="KW-0418">Kinase</keyword>
<evidence type="ECO:0000256" key="2">
    <source>
        <dbReference type="ARBA" id="ARBA00022679"/>
    </source>
</evidence>
<dbReference type="RefSeq" id="XP_001879488.1">
    <property type="nucleotide sequence ID" value="XM_001879453.1"/>
</dbReference>
<dbReference type="HOGENOM" id="CLU_302285_0_0_1"/>
<accession>B0D5Y2</accession>
<dbReference type="GO" id="GO:0005524">
    <property type="term" value="F:ATP binding"/>
    <property type="evidence" value="ECO:0007669"/>
    <property type="project" value="InterPro"/>
</dbReference>